<dbReference type="Gene3D" id="1.25.40.390">
    <property type="match status" value="1"/>
</dbReference>
<dbReference type="EMBL" id="VSSQ01005701">
    <property type="protein sequence ID" value="MPM30118.1"/>
    <property type="molecule type" value="Genomic_DNA"/>
</dbReference>
<protein>
    <recommendedName>
        <fullName evidence="8">RagB/SusD family nutrient uptake outer membrane protein</fullName>
    </recommendedName>
</protein>
<keyword evidence="4" id="KW-0998">Cell outer membrane</keyword>
<evidence type="ECO:0000256" key="3">
    <source>
        <dbReference type="ARBA" id="ARBA00023136"/>
    </source>
</evidence>
<dbReference type="InterPro" id="IPR033985">
    <property type="entry name" value="SusD-like_N"/>
</dbReference>
<feature type="domain" description="RagB/SusD" evidence="5">
    <location>
        <begin position="327"/>
        <end position="584"/>
    </location>
</feature>
<comment type="caution">
    <text evidence="7">The sequence shown here is derived from an EMBL/GenBank/DDBJ whole genome shotgun (WGS) entry which is preliminary data.</text>
</comment>
<evidence type="ECO:0000313" key="7">
    <source>
        <dbReference type="EMBL" id="MPM30118.1"/>
    </source>
</evidence>
<evidence type="ECO:0000256" key="4">
    <source>
        <dbReference type="ARBA" id="ARBA00023237"/>
    </source>
</evidence>
<name>A0A644YQ51_9ZZZZ</name>
<dbReference type="GO" id="GO:0009279">
    <property type="term" value="C:cell outer membrane"/>
    <property type="evidence" value="ECO:0007669"/>
    <property type="project" value="UniProtKB-SubCell"/>
</dbReference>
<keyword evidence="3" id="KW-0472">Membrane</keyword>
<reference evidence="7" key="1">
    <citation type="submission" date="2019-08" db="EMBL/GenBank/DDBJ databases">
        <authorList>
            <person name="Kucharzyk K."/>
            <person name="Murdoch R.W."/>
            <person name="Higgins S."/>
            <person name="Loffler F."/>
        </authorList>
    </citation>
    <scope>NUCLEOTIDE SEQUENCE</scope>
</reference>
<sequence length="584" mass="67112">MLLLAFYACEDYLDRTPESDISDKEIFGSFISFQGFVEELYNCVTDYNKCAAWNNYLFADETLNKNPYPFDLGNYWSQSTLFYSTTANTTNNPKVKRIWPLCWYGIRKANLALTKLDLLTEATQEEKDLIKGQCLFFRGWFHFELMRYWGGLPYIDKLLYPGDDLKLPRLNYRKTALKAAEDFRAASELLPVDWDKTTAGQRTLGNNRQRINKIHALCYLGKDLLYAASPMMNEESTGQATYDIELCKEAATAFGIVLKICDDTGIYKLQPWESRTDNFWVWSPSNQKLPGGTEVIMEPGIFDYGRVRWSTVTGTSPFCEGYQAPEVPTHNYIKNYAMANGLPIDDPNSGYNENDPWTGREPRFYTDIIIDGDQLVYSTAGGNDRFAQLYTNGRHRTNNNGPTKAGSITGYYYKRFSPIGCNSWDNKWASFQAYIPYLRLADVYLMYAEAVLQGYGSASSQASNYTLTAEQALNVIRNRAQLPNISNKYTAKKEAFMGEIIRERAVELAFEAHRFCDLRRWNLNGDTKYLQKTAIDFDRGVNGKPVNLKERVVINRIVEKKHNWLPFQVDFTTIYPDFPQNPGW</sequence>
<keyword evidence="2" id="KW-0732">Signal</keyword>
<dbReference type="SUPFAM" id="SSF48452">
    <property type="entry name" value="TPR-like"/>
    <property type="match status" value="1"/>
</dbReference>
<dbReference type="Pfam" id="PF14322">
    <property type="entry name" value="SusD-like_3"/>
    <property type="match status" value="1"/>
</dbReference>
<feature type="domain" description="SusD-like N-terminal" evidence="6">
    <location>
        <begin position="11"/>
        <end position="197"/>
    </location>
</feature>
<proteinExistence type="predicted"/>
<dbReference type="AlphaFoldDB" id="A0A644YQ51"/>
<comment type="subcellular location">
    <subcellularLocation>
        <location evidence="1">Cell outer membrane</location>
    </subcellularLocation>
</comment>
<evidence type="ECO:0008006" key="8">
    <source>
        <dbReference type="Google" id="ProtNLM"/>
    </source>
</evidence>
<accession>A0A644YQ51</accession>
<dbReference type="Pfam" id="PF07980">
    <property type="entry name" value="SusD_RagB"/>
    <property type="match status" value="1"/>
</dbReference>
<dbReference type="InterPro" id="IPR012944">
    <property type="entry name" value="SusD_RagB_dom"/>
</dbReference>
<evidence type="ECO:0000259" key="5">
    <source>
        <dbReference type="Pfam" id="PF07980"/>
    </source>
</evidence>
<organism evidence="7">
    <name type="scientific">bioreactor metagenome</name>
    <dbReference type="NCBI Taxonomy" id="1076179"/>
    <lineage>
        <taxon>unclassified sequences</taxon>
        <taxon>metagenomes</taxon>
        <taxon>ecological metagenomes</taxon>
    </lineage>
</organism>
<evidence type="ECO:0000259" key="6">
    <source>
        <dbReference type="Pfam" id="PF14322"/>
    </source>
</evidence>
<evidence type="ECO:0000256" key="1">
    <source>
        <dbReference type="ARBA" id="ARBA00004442"/>
    </source>
</evidence>
<dbReference type="InterPro" id="IPR011990">
    <property type="entry name" value="TPR-like_helical_dom_sf"/>
</dbReference>
<evidence type="ECO:0000256" key="2">
    <source>
        <dbReference type="ARBA" id="ARBA00022729"/>
    </source>
</evidence>
<gene>
    <name evidence="7" type="ORF">SDC9_76661</name>
</gene>